<evidence type="ECO:0000256" key="1">
    <source>
        <dbReference type="SAM" id="SignalP"/>
    </source>
</evidence>
<comment type="caution">
    <text evidence="3">The sequence shown here is derived from an EMBL/GenBank/DDBJ whole genome shotgun (WGS) entry which is preliminary data.</text>
</comment>
<protein>
    <submittedName>
        <fullName evidence="3">Uncharacterized protein</fullName>
    </submittedName>
</protein>
<evidence type="ECO:0000313" key="4">
    <source>
        <dbReference type="Proteomes" id="UP000245464"/>
    </source>
</evidence>
<dbReference type="AlphaFoldDB" id="A0A317AQM5"/>
<accession>A0A317AQM5</accession>
<evidence type="ECO:0000313" key="2">
    <source>
        <dbReference type="EMBL" id="KAF7577476.1"/>
    </source>
</evidence>
<reference evidence="3" key="2">
    <citation type="submission" date="2021-05" db="EMBL/GenBank/DDBJ databases">
        <authorList>
            <person name="Moolhuijzen P.M."/>
            <person name="Moffat C.S."/>
        </authorList>
    </citation>
    <scope>NUCLEOTIDE SEQUENCE</scope>
    <source>
        <strain evidence="3">86-124</strain>
    </source>
</reference>
<evidence type="ECO:0000313" key="3">
    <source>
        <dbReference type="EMBL" id="KAI1513421.1"/>
    </source>
</evidence>
<proteinExistence type="predicted"/>
<dbReference type="EMBL" id="NQIK02000001">
    <property type="protein sequence ID" value="KAF7577476.1"/>
    <property type="molecule type" value="Genomic_DNA"/>
</dbReference>
<organism evidence="3 5">
    <name type="scientific">Pyrenophora tritici-repentis</name>
    <dbReference type="NCBI Taxonomy" id="45151"/>
    <lineage>
        <taxon>Eukaryota</taxon>
        <taxon>Fungi</taxon>
        <taxon>Dikarya</taxon>
        <taxon>Ascomycota</taxon>
        <taxon>Pezizomycotina</taxon>
        <taxon>Dothideomycetes</taxon>
        <taxon>Pleosporomycetidae</taxon>
        <taxon>Pleosporales</taxon>
        <taxon>Pleosporineae</taxon>
        <taxon>Pleosporaceae</taxon>
        <taxon>Pyrenophora</taxon>
    </lineage>
</organism>
<dbReference type="EMBL" id="NRDI02000009">
    <property type="protein sequence ID" value="KAI1513421.1"/>
    <property type="molecule type" value="Genomic_DNA"/>
</dbReference>
<evidence type="ECO:0000313" key="5">
    <source>
        <dbReference type="Proteomes" id="UP000249757"/>
    </source>
</evidence>
<keyword evidence="5" id="KW-1185">Reference proteome</keyword>
<feature type="signal peptide" evidence="1">
    <location>
        <begin position="1"/>
        <end position="16"/>
    </location>
</feature>
<reference evidence="2 4" key="1">
    <citation type="journal article" date="2018" name="BMC Genomics">
        <title>Comparative genomics of the wheat fungal pathogen Pyrenophora tritici-repentis reveals chromosomal variations and genome plasticity.</title>
        <authorList>
            <person name="Moolhuijzen P."/>
            <person name="See P.T."/>
            <person name="Hane J.K."/>
            <person name="Shi G."/>
            <person name="Liu Z."/>
            <person name="Oliver R.P."/>
            <person name="Moffat C.S."/>
        </authorList>
    </citation>
    <scope>NUCLEOTIDE SEQUENCE [LARGE SCALE GENOMIC DNA]</scope>
    <source>
        <strain evidence="2">M4</strain>
    </source>
</reference>
<sequence length="208" mass="21967">MHSITILAISAAVALAAPADLTSQSKAVELQFGRQYTYKEIADLSAKKPAQTWLQPPPPAKELPTSDTLTNVAVTGEFNCIAGGFIVGSMAAQIQLSPSAPNAQVTWQNVDSVDGFSAGSTTSVGKTSGQQSTTNVAHHDFCRAFRHRICTYRFESTFSVNVDGGNKKISGSAAAEPVMKENCITLQPGGKAECPKPGTTGCMVQDWE</sequence>
<feature type="chain" id="PRO_5042702974" evidence="1">
    <location>
        <begin position="17"/>
        <end position="208"/>
    </location>
</feature>
<dbReference type="Proteomes" id="UP000245464">
    <property type="component" value="Chromosome 1"/>
</dbReference>
<reference evidence="3" key="3">
    <citation type="journal article" date="2022" name="bioRxiv">
        <title>A global pangenome for the wheat fungal pathogen Pyrenophora tritici-repentis and prediction of effector protein structural homology.</title>
        <authorList>
            <person name="Moolhuijzen P."/>
            <person name="See P.T."/>
            <person name="Shi G."/>
            <person name="Powell H.R."/>
            <person name="Cockram J."/>
            <person name="Jorgensen L.N."/>
            <person name="Benslimane H."/>
            <person name="Strelkov S.E."/>
            <person name="Turner J."/>
            <person name="Liu Z."/>
            <person name="Moffat C.S."/>
        </authorList>
    </citation>
    <scope>NUCLEOTIDE SEQUENCE</scope>
    <source>
        <strain evidence="3">86-124</strain>
    </source>
</reference>
<name>A0A317AQM5_9PLEO</name>
<dbReference type="Proteomes" id="UP000249757">
    <property type="component" value="Unassembled WGS sequence"/>
</dbReference>
<keyword evidence="1" id="KW-0732">Signal</keyword>
<gene>
    <name evidence="3" type="ORF">Ptr86124_007323</name>
    <name evidence="2" type="ORF">PtrM4_017160</name>
</gene>
<reference evidence="5" key="4">
    <citation type="journal article" date="2022" name="Microb. Genom.">
        <title>A global pangenome for the wheat fungal pathogen Pyrenophora tritici-repentis and prediction of effector protein structural homology.</title>
        <authorList>
            <person name="Moolhuijzen P.M."/>
            <person name="See P.T."/>
            <person name="Shi G."/>
            <person name="Powell H.R."/>
            <person name="Cockram J."/>
            <person name="Jorgensen L.N."/>
            <person name="Benslimane H."/>
            <person name="Strelkov S.E."/>
            <person name="Turner J."/>
            <person name="Liu Z."/>
            <person name="Moffat C.S."/>
        </authorList>
    </citation>
    <scope>NUCLEOTIDE SEQUENCE [LARGE SCALE GENOMIC DNA]</scope>
</reference>